<dbReference type="InterPro" id="IPR014942">
    <property type="entry name" value="AbiEii"/>
</dbReference>
<reference evidence="2" key="1">
    <citation type="submission" date="2016-10" db="EMBL/GenBank/DDBJ databases">
        <authorList>
            <person name="Varghese N."/>
            <person name="Submissions S."/>
        </authorList>
    </citation>
    <scope>NUCLEOTIDE SEQUENCE [LARGE SCALE GENOMIC DNA]</scope>
    <source>
        <strain evidence="2">DSM 25329</strain>
    </source>
</reference>
<dbReference type="Proteomes" id="UP000198748">
    <property type="component" value="Unassembled WGS sequence"/>
</dbReference>
<dbReference type="GO" id="GO:0016740">
    <property type="term" value="F:transferase activity"/>
    <property type="evidence" value="ECO:0007669"/>
    <property type="project" value="UniProtKB-KW"/>
</dbReference>
<name>A0A1G6XEW5_9BACT</name>
<proteinExistence type="predicted"/>
<dbReference type="Pfam" id="PF08843">
    <property type="entry name" value="AbiEii"/>
    <property type="match status" value="1"/>
</dbReference>
<evidence type="ECO:0000313" key="1">
    <source>
        <dbReference type="EMBL" id="SDD76611.1"/>
    </source>
</evidence>
<keyword evidence="1" id="KW-0808">Transferase</keyword>
<protein>
    <submittedName>
        <fullName evidence="1">Nucleotidyl transferase AbiEii toxin, Type IV TA system</fullName>
    </submittedName>
</protein>
<evidence type="ECO:0000313" key="2">
    <source>
        <dbReference type="Proteomes" id="UP000198748"/>
    </source>
</evidence>
<organism evidence="1 2">
    <name type="scientific">Dyadobacter soli</name>
    <dbReference type="NCBI Taxonomy" id="659014"/>
    <lineage>
        <taxon>Bacteria</taxon>
        <taxon>Pseudomonadati</taxon>
        <taxon>Bacteroidota</taxon>
        <taxon>Cytophagia</taxon>
        <taxon>Cytophagales</taxon>
        <taxon>Spirosomataceae</taxon>
        <taxon>Dyadobacter</taxon>
    </lineage>
</organism>
<gene>
    <name evidence="1" type="ORF">SAMN04487996_102143</name>
</gene>
<dbReference type="EMBL" id="FNAN01000002">
    <property type="protein sequence ID" value="SDD76611.1"/>
    <property type="molecule type" value="Genomic_DNA"/>
</dbReference>
<keyword evidence="2" id="KW-1185">Reference proteome</keyword>
<sequence length="208" mass="22994">MLHKETVAGPTLELLKQLMALPELASFCLVGGTNLALRLGHRISVDIDLFTKDSFDLAEVKDAIANVFPAALEMNARNQTLLYQIDGVKTDLIRHQYNEIAAVEHIEGIRLASLPDVIAMKLGAVAGRGAKKDFWDVHALLGKFSVKEMIDYYALKYPSSDPGQVVRSLVYFEDADPQPDPIDLLGISWAAVKESLRKKVKAYTKSIL</sequence>
<accession>A0A1G6XEW5</accession>
<dbReference type="STRING" id="659014.SAMN04487996_102143"/>
<dbReference type="AlphaFoldDB" id="A0A1G6XEW5"/>